<dbReference type="InParanoid" id="A0A067QIS5"/>
<organism evidence="1 2">
    <name type="scientific">Jaapia argillacea MUCL 33604</name>
    <dbReference type="NCBI Taxonomy" id="933084"/>
    <lineage>
        <taxon>Eukaryota</taxon>
        <taxon>Fungi</taxon>
        <taxon>Dikarya</taxon>
        <taxon>Basidiomycota</taxon>
        <taxon>Agaricomycotina</taxon>
        <taxon>Agaricomycetes</taxon>
        <taxon>Agaricomycetidae</taxon>
        <taxon>Jaapiales</taxon>
        <taxon>Jaapiaceae</taxon>
        <taxon>Jaapia</taxon>
    </lineage>
</organism>
<keyword evidence="2" id="KW-1185">Reference proteome</keyword>
<protein>
    <submittedName>
        <fullName evidence="1">Uncharacterized protein</fullName>
    </submittedName>
</protein>
<sequence length="81" mass="8506">MGLKSVADLYLYRSTSPSGAVSSCSRSCDPAAAQVFCHVLLSPSAFVLRPPWGTVGCFGKGTNHAQKAVVVNPWADSCNMT</sequence>
<dbReference type="HOGENOM" id="CLU_2574188_0_0_1"/>
<dbReference type="EMBL" id="KL197710">
    <property type="protein sequence ID" value="KDQ63412.1"/>
    <property type="molecule type" value="Genomic_DNA"/>
</dbReference>
<dbReference type="AlphaFoldDB" id="A0A067QIS5"/>
<dbReference type="PROSITE" id="PS51257">
    <property type="entry name" value="PROKAR_LIPOPROTEIN"/>
    <property type="match status" value="1"/>
</dbReference>
<name>A0A067QIS5_9AGAM</name>
<proteinExistence type="predicted"/>
<gene>
    <name evidence="1" type="ORF">JAAARDRAFT_377954</name>
</gene>
<reference evidence="2" key="1">
    <citation type="journal article" date="2014" name="Proc. Natl. Acad. Sci. U.S.A.">
        <title>Extensive sampling of basidiomycete genomes demonstrates inadequacy of the white-rot/brown-rot paradigm for wood decay fungi.</title>
        <authorList>
            <person name="Riley R."/>
            <person name="Salamov A.A."/>
            <person name="Brown D.W."/>
            <person name="Nagy L.G."/>
            <person name="Floudas D."/>
            <person name="Held B.W."/>
            <person name="Levasseur A."/>
            <person name="Lombard V."/>
            <person name="Morin E."/>
            <person name="Otillar R."/>
            <person name="Lindquist E.A."/>
            <person name="Sun H."/>
            <person name="LaButti K.M."/>
            <person name="Schmutz J."/>
            <person name="Jabbour D."/>
            <person name="Luo H."/>
            <person name="Baker S.E."/>
            <person name="Pisabarro A.G."/>
            <person name="Walton J.D."/>
            <person name="Blanchette R.A."/>
            <person name="Henrissat B."/>
            <person name="Martin F."/>
            <person name="Cullen D."/>
            <person name="Hibbett D.S."/>
            <person name="Grigoriev I.V."/>
        </authorList>
    </citation>
    <scope>NUCLEOTIDE SEQUENCE [LARGE SCALE GENOMIC DNA]</scope>
    <source>
        <strain evidence="2">MUCL 33604</strain>
    </source>
</reference>
<evidence type="ECO:0000313" key="2">
    <source>
        <dbReference type="Proteomes" id="UP000027265"/>
    </source>
</evidence>
<accession>A0A067QIS5</accession>
<evidence type="ECO:0000313" key="1">
    <source>
        <dbReference type="EMBL" id="KDQ63412.1"/>
    </source>
</evidence>
<dbReference type="Proteomes" id="UP000027265">
    <property type="component" value="Unassembled WGS sequence"/>
</dbReference>